<dbReference type="GO" id="GO:0032259">
    <property type="term" value="P:methylation"/>
    <property type="evidence" value="ECO:0007669"/>
    <property type="project" value="UniProtKB-KW"/>
</dbReference>
<dbReference type="CDD" id="cd18084">
    <property type="entry name" value="RsmE-like"/>
    <property type="match status" value="1"/>
</dbReference>
<evidence type="ECO:0000259" key="11">
    <source>
        <dbReference type="Pfam" id="PF04452"/>
    </source>
</evidence>
<evidence type="ECO:0000256" key="8">
    <source>
        <dbReference type="ARBA" id="ARBA00025699"/>
    </source>
</evidence>
<comment type="subcellular location">
    <subcellularLocation>
        <location evidence="1 10">Cytoplasm</location>
    </subcellularLocation>
</comment>
<keyword evidence="5 10" id="KW-0489">Methyltransferase</keyword>
<dbReference type="GO" id="GO:0008168">
    <property type="term" value="F:methyltransferase activity"/>
    <property type="evidence" value="ECO:0007669"/>
    <property type="project" value="UniProtKB-KW"/>
</dbReference>
<evidence type="ECO:0000256" key="10">
    <source>
        <dbReference type="PIRNR" id="PIRNR015601"/>
    </source>
</evidence>
<dbReference type="Proteomes" id="UP001290861">
    <property type="component" value="Unassembled WGS sequence"/>
</dbReference>
<evidence type="ECO:0000256" key="3">
    <source>
        <dbReference type="ARBA" id="ARBA00022490"/>
    </source>
</evidence>
<evidence type="ECO:0000256" key="2">
    <source>
        <dbReference type="ARBA" id="ARBA00005528"/>
    </source>
</evidence>
<feature type="domain" description="Ribosomal RNA small subunit methyltransferase E methyltransferase" evidence="11">
    <location>
        <begin position="74"/>
        <end position="237"/>
    </location>
</feature>
<dbReference type="InterPro" id="IPR029028">
    <property type="entry name" value="Alpha/beta_knot_MTases"/>
</dbReference>
<dbReference type="PANTHER" id="PTHR30027:SF3">
    <property type="entry name" value="16S RRNA (URACIL(1498)-N(3))-METHYLTRANSFERASE"/>
    <property type="match status" value="1"/>
</dbReference>
<dbReference type="PIRSF" id="PIRSF015601">
    <property type="entry name" value="MTase_slr0722"/>
    <property type="match status" value="1"/>
</dbReference>
<keyword evidence="3 10" id="KW-0963">Cytoplasm</keyword>
<comment type="function">
    <text evidence="8 10">Specifically methylates the N3 position of the uracil ring of uridine 1498 (m3U1498) in 16S rRNA. Acts on the fully assembled 30S ribosomal subunit.</text>
</comment>
<comment type="similarity">
    <text evidence="2 10">Belongs to the RNA methyltransferase RsmE family.</text>
</comment>
<reference evidence="12 13" key="1">
    <citation type="journal article" date="2024" name="Appl. Environ. Microbiol.">
        <title>Pontiella agarivorans sp. nov., a novel marine anaerobic bacterium capable of degrading macroalgal polysaccharides and fixing nitrogen.</title>
        <authorList>
            <person name="Liu N."/>
            <person name="Kivenson V."/>
            <person name="Peng X."/>
            <person name="Cui Z."/>
            <person name="Lankiewicz T.S."/>
            <person name="Gosselin K.M."/>
            <person name="English C.J."/>
            <person name="Blair E.M."/>
            <person name="O'Malley M.A."/>
            <person name="Valentine D.L."/>
        </authorList>
    </citation>
    <scope>NUCLEOTIDE SEQUENCE [LARGE SCALE GENOMIC DNA]</scope>
    <source>
        <strain evidence="12 13">NLcol2</strain>
    </source>
</reference>
<evidence type="ECO:0000313" key="12">
    <source>
        <dbReference type="EMBL" id="MDZ8117166.1"/>
    </source>
</evidence>
<gene>
    <name evidence="12" type="ORF">P9H32_00885</name>
</gene>
<dbReference type="SUPFAM" id="SSF75217">
    <property type="entry name" value="alpha/beta knot"/>
    <property type="match status" value="1"/>
</dbReference>
<dbReference type="EC" id="2.1.1.193" evidence="10"/>
<evidence type="ECO:0000256" key="7">
    <source>
        <dbReference type="ARBA" id="ARBA00022691"/>
    </source>
</evidence>
<keyword evidence="4 10" id="KW-0698">rRNA processing</keyword>
<dbReference type="InterPro" id="IPR046886">
    <property type="entry name" value="RsmE_MTase_dom"/>
</dbReference>
<dbReference type="NCBIfam" id="TIGR00046">
    <property type="entry name" value="RsmE family RNA methyltransferase"/>
    <property type="match status" value="1"/>
</dbReference>
<dbReference type="PANTHER" id="PTHR30027">
    <property type="entry name" value="RIBOSOMAL RNA SMALL SUBUNIT METHYLTRANSFERASE E"/>
    <property type="match status" value="1"/>
</dbReference>
<name>A0ABU5MSV4_9BACT</name>
<comment type="caution">
    <text evidence="12">The sequence shown here is derived from an EMBL/GenBank/DDBJ whole genome shotgun (WGS) entry which is preliminary data.</text>
</comment>
<evidence type="ECO:0000313" key="13">
    <source>
        <dbReference type="Proteomes" id="UP001290861"/>
    </source>
</evidence>
<keyword evidence="13" id="KW-1185">Reference proteome</keyword>
<dbReference type="Gene3D" id="3.40.1280.10">
    <property type="match status" value="1"/>
</dbReference>
<keyword evidence="7 10" id="KW-0949">S-adenosyl-L-methionine</keyword>
<keyword evidence="6 10" id="KW-0808">Transferase</keyword>
<evidence type="ECO:0000256" key="5">
    <source>
        <dbReference type="ARBA" id="ARBA00022603"/>
    </source>
</evidence>
<dbReference type="Pfam" id="PF04452">
    <property type="entry name" value="Methyltrans_RNA"/>
    <property type="match status" value="1"/>
</dbReference>
<evidence type="ECO:0000256" key="1">
    <source>
        <dbReference type="ARBA" id="ARBA00004496"/>
    </source>
</evidence>
<accession>A0ABU5MSV4</accession>
<dbReference type="EMBL" id="JARVCO010000002">
    <property type="protein sequence ID" value="MDZ8117166.1"/>
    <property type="molecule type" value="Genomic_DNA"/>
</dbReference>
<sequence length="242" mass="27162">MNLILLHPDEVKNNRTVLTDARAKHIRKVLKAAPGKSLRVGVVNGPLGHGVVERIDSEDVELVCSFEKSLPARPKVDLLLAMPRPKVLKRLWAQFAALGVGKIVLLRAGKVERCYFDSHVIEPDFYVNLLLEGLQQARCTHLPEVQIEPLFKPYIEDRFANDFSEHWKLLADPSGKKRIRDFQCPDGAQRTVLAVGPEGGWTDYELEMLRGKGFALLGMGDRILRTDTAVVGLLSLLHEWAE</sequence>
<evidence type="ECO:0000256" key="6">
    <source>
        <dbReference type="ARBA" id="ARBA00022679"/>
    </source>
</evidence>
<dbReference type="RefSeq" id="WP_322606971.1">
    <property type="nucleotide sequence ID" value="NZ_JARVCO010000002.1"/>
</dbReference>
<evidence type="ECO:0000256" key="9">
    <source>
        <dbReference type="ARBA" id="ARBA00047944"/>
    </source>
</evidence>
<dbReference type="InterPro" id="IPR006700">
    <property type="entry name" value="RsmE"/>
</dbReference>
<proteinExistence type="inferred from homology"/>
<organism evidence="12 13">
    <name type="scientific">Pontiella agarivorans</name>
    <dbReference type="NCBI Taxonomy" id="3038953"/>
    <lineage>
        <taxon>Bacteria</taxon>
        <taxon>Pseudomonadati</taxon>
        <taxon>Kiritimatiellota</taxon>
        <taxon>Kiritimatiellia</taxon>
        <taxon>Kiritimatiellales</taxon>
        <taxon>Pontiellaceae</taxon>
        <taxon>Pontiella</taxon>
    </lineage>
</organism>
<comment type="catalytic activity">
    <reaction evidence="9 10">
        <text>uridine(1498) in 16S rRNA + S-adenosyl-L-methionine = N(3)-methyluridine(1498) in 16S rRNA + S-adenosyl-L-homocysteine + H(+)</text>
        <dbReference type="Rhea" id="RHEA:42920"/>
        <dbReference type="Rhea" id="RHEA-COMP:10283"/>
        <dbReference type="Rhea" id="RHEA-COMP:10284"/>
        <dbReference type="ChEBI" id="CHEBI:15378"/>
        <dbReference type="ChEBI" id="CHEBI:57856"/>
        <dbReference type="ChEBI" id="CHEBI:59789"/>
        <dbReference type="ChEBI" id="CHEBI:65315"/>
        <dbReference type="ChEBI" id="CHEBI:74502"/>
        <dbReference type="EC" id="2.1.1.193"/>
    </reaction>
</comment>
<evidence type="ECO:0000256" key="4">
    <source>
        <dbReference type="ARBA" id="ARBA00022552"/>
    </source>
</evidence>
<dbReference type="InterPro" id="IPR029026">
    <property type="entry name" value="tRNA_m1G_MTases_N"/>
</dbReference>
<protein>
    <recommendedName>
        <fullName evidence="10">Ribosomal RNA small subunit methyltransferase E</fullName>
        <ecNumber evidence="10">2.1.1.193</ecNumber>
    </recommendedName>
</protein>